<gene>
    <name evidence="2" type="ORF">HQ43_03430</name>
</gene>
<dbReference type="Gene3D" id="3.30.830.10">
    <property type="entry name" value="Metalloenzyme, LuxS/M16 peptidase-like"/>
    <property type="match status" value="4"/>
</dbReference>
<keyword evidence="3" id="KW-1185">Reference proteome</keyword>
<dbReference type="InterPro" id="IPR011249">
    <property type="entry name" value="Metalloenz_LuxS/M16"/>
</dbReference>
<evidence type="ECO:0000313" key="2">
    <source>
        <dbReference type="EMBL" id="KGN92935.1"/>
    </source>
</evidence>
<accession>A0ABR4XLT7</accession>
<feature type="domain" description="Peptidase M16 C-terminal" evidence="1">
    <location>
        <begin position="699"/>
        <end position="833"/>
    </location>
</feature>
<name>A0ABR4XLT7_9PORP</name>
<comment type="caution">
    <text evidence="2">The sequence shown here is derived from an EMBL/GenBank/DDBJ whole genome shotgun (WGS) entry which is preliminary data.</text>
</comment>
<evidence type="ECO:0000313" key="3">
    <source>
        <dbReference type="Proteomes" id="UP000030101"/>
    </source>
</evidence>
<dbReference type="PANTHER" id="PTHR43690">
    <property type="entry name" value="NARDILYSIN"/>
    <property type="match status" value="1"/>
</dbReference>
<dbReference type="Pfam" id="PF05193">
    <property type="entry name" value="Peptidase_M16_C"/>
    <property type="match status" value="2"/>
</dbReference>
<proteinExistence type="predicted"/>
<reference evidence="2 3" key="1">
    <citation type="submission" date="2014-08" db="EMBL/GenBank/DDBJ databases">
        <title>Porphyromonas canoris strain:OH2762 Genome sequencing.</title>
        <authorList>
            <person name="Wallis C."/>
            <person name="Deusch O."/>
            <person name="O'Flynn C."/>
            <person name="Davis I."/>
            <person name="Jospin G."/>
            <person name="Darling A.E."/>
            <person name="Coil D.A."/>
            <person name="Alexiev A."/>
            <person name="Horsfall A."/>
            <person name="Kirkwood N."/>
            <person name="Harris S."/>
            <person name="Eisen J.A."/>
        </authorList>
    </citation>
    <scope>NUCLEOTIDE SEQUENCE [LARGE SCALE GENOMIC DNA]</scope>
    <source>
        <strain evidence="3">COT-108 OH2762</strain>
    </source>
</reference>
<dbReference type="PANTHER" id="PTHR43690:SF17">
    <property type="entry name" value="PROTEIN YHJJ"/>
    <property type="match status" value="1"/>
</dbReference>
<evidence type="ECO:0000259" key="1">
    <source>
        <dbReference type="Pfam" id="PF05193"/>
    </source>
</evidence>
<feature type="domain" description="Peptidase M16 C-terminal" evidence="1">
    <location>
        <begin position="226"/>
        <end position="400"/>
    </location>
</feature>
<dbReference type="EMBL" id="JQZV01000006">
    <property type="protein sequence ID" value="KGN92935.1"/>
    <property type="molecule type" value="Genomic_DNA"/>
</dbReference>
<sequence length="951" mass="107750">MTIPSLNAQNSKVTEHRLSNGLTVWLNEDHSQNKVIGTLVVRIGAKDSPNTGIPHYFEHIMFKGTDKIGTVDYEKEKPLLDEIKKQYSLLSQTSDPKEIEDIQKRINTLSIEAAKYAIPNEFTNLISKYGGSGLNAYTSWDHTAYFNTFSPQYLEHWCYLNSERLINPVFRLFQSELETVYEEKNMYSDAMGREAMDRVIARVAAPHPYQYTIIGSTENLKKPDLAKMEEFYNTYYVAGNMGLILCGSFSEEEVLPVLEKTFGRIRPGNPPRPVCEQPRPFNGVEQFSVKFPIPFIQGRVLIWRGVPSGHEDEAAMEVAIRIFSNKGETGLLDKLYRTGKVMTAGAQFNNMNDMGAAAIFFVPKLPFGTISSAQKEATKILEQVKRGEFGDDLFQQLKNEMLQDYTTLLEDLTSRGRTYASLFAAGEHWSSHHQKLERVRSLTKQDVVDVVNRYFTGNYLQVSKKTGRYPKDRIQKPPFAPLPLHNKGAKSEFARFLETLPVGNSDLRFLDFETDAKPVSVIEGNDLVKLYTGANPINDLFTLKLNYQVGIYERPVLEQVAFYLSLLGTSRHGSDQFKDKLQQLGATLSFEAYNETFTINVRGFDAQLKPTLELLGHFLTDVKGEKKALKKLVENKKISRKAILKSSQDMGEALSEWVRFGDKSTYAMQLSLKEIKALKADRLVGELKSVLFKECDIHYVGNESAEQVASLLKQYLPLDKVEERTANPIDLDAVVPKKPYLYILPDKKSTQTIIKGYLFAPPFESDKERAYLELYRVYLGGGMNSLLFQEVRELRSLAYGAYSVSYLPSKRSQTSKATILEAHLSTQGDKATEALLLLDSLLNVKPDDAGRIEYAQEALRSAASNNYPTFRKKSETAVRAVRRGFDEDPALWLLNRIEDVDRSDFARYISEKLQQSHPRAYVVVGNPKKLDMKALAKLGEVVVVDPKKIYR</sequence>
<protein>
    <recommendedName>
        <fullName evidence="1">Peptidase M16 C-terminal domain-containing protein</fullName>
    </recommendedName>
</protein>
<dbReference type="Proteomes" id="UP000030101">
    <property type="component" value="Unassembled WGS sequence"/>
</dbReference>
<organism evidence="2 3">
    <name type="scientific">Porphyromonas canoris</name>
    <dbReference type="NCBI Taxonomy" id="36875"/>
    <lineage>
        <taxon>Bacteria</taxon>
        <taxon>Pseudomonadati</taxon>
        <taxon>Bacteroidota</taxon>
        <taxon>Bacteroidia</taxon>
        <taxon>Bacteroidales</taxon>
        <taxon>Porphyromonadaceae</taxon>
        <taxon>Porphyromonas</taxon>
    </lineage>
</organism>
<dbReference type="InterPro" id="IPR050626">
    <property type="entry name" value="Peptidase_M16"/>
</dbReference>
<dbReference type="SUPFAM" id="SSF63411">
    <property type="entry name" value="LuxS/MPP-like metallohydrolase"/>
    <property type="match status" value="4"/>
</dbReference>
<dbReference type="InterPro" id="IPR007863">
    <property type="entry name" value="Peptidase_M16_C"/>
</dbReference>